<name>A0AAV5HGA3_9ROSI</name>
<organism evidence="1 2">
    <name type="scientific">Rubroshorea leprosula</name>
    <dbReference type="NCBI Taxonomy" id="152421"/>
    <lineage>
        <taxon>Eukaryota</taxon>
        <taxon>Viridiplantae</taxon>
        <taxon>Streptophyta</taxon>
        <taxon>Embryophyta</taxon>
        <taxon>Tracheophyta</taxon>
        <taxon>Spermatophyta</taxon>
        <taxon>Magnoliopsida</taxon>
        <taxon>eudicotyledons</taxon>
        <taxon>Gunneridae</taxon>
        <taxon>Pentapetalae</taxon>
        <taxon>rosids</taxon>
        <taxon>malvids</taxon>
        <taxon>Malvales</taxon>
        <taxon>Dipterocarpaceae</taxon>
        <taxon>Rubroshorea</taxon>
    </lineage>
</organism>
<evidence type="ECO:0000313" key="2">
    <source>
        <dbReference type="Proteomes" id="UP001054252"/>
    </source>
</evidence>
<comment type="caution">
    <text evidence="1">The sequence shown here is derived from an EMBL/GenBank/DDBJ whole genome shotgun (WGS) entry which is preliminary data.</text>
</comment>
<dbReference type="Proteomes" id="UP001054252">
    <property type="component" value="Unassembled WGS sequence"/>
</dbReference>
<accession>A0AAV5HGA3</accession>
<evidence type="ECO:0000313" key="1">
    <source>
        <dbReference type="EMBL" id="GKU87833.1"/>
    </source>
</evidence>
<keyword evidence="2" id="KW-1185">Reference proteome</keyword>
<reference evidence="1 2" key="1">
    <citation type="journal article" date="2021" name="Commun. Biol.">
        <title>The genome of Shorea leprosula (Dipterocarpaceae) highlights the ecological relevance of drought in aseasonal tropical rainforests.</title>
        <authorList>
            <person name="Ng K.K.S."/>
            <person name="Kobayashi M.J."/>
            <person name="Fawcett J.A."/>
            <person name="Hatakeyama M."/>
            <person name="Paape T."/>
            <person name="Ng C.H."/>
            <person name="Ang C.C."/>
            <person name="Tnah L.H."/>
            <person name="Lee C.T."/>
            <person name="Nishiyama T."/>
            <person name="Sese J."/>
            <person name="O'Brien M.J."/>
            <person name="Copetti D."/>
            <person name="Mohd Noor M.I."/>
            <person name="Ong R.C."/>
            <person name="Putra M."/>
            <person name="Sireger I.Z."/>
            <person name="Indrioko S."/>
            <person name="Kosugi Y."/>
            <person name="Izuno A."/>
            <person name="Isagi Y."/>
            <person name="Lee S.L."/>
            <person name="Shimizu K.K."/>
        </authorList>
    </citation>
    <scope>NUCLEOTIDE SEQUENCE [LARGE SCALE GENOMIC DNA]</scope>
    <source>
        <strain evidence="1">214</strain>
    </source>
</reference>
<dbReference type="EMBL" id="BPVZ01000002">
    <property type="protein sequence ID" value="GKU87833.1"/>
    <property type="molecule type" value="Genomic_DNA"/>
</dbReference>
<gene>
    <name evidence="1" type="ORF">SLEP1_g2167</name>
</gene>
<proteinExistence type="predicted"/>
<sequence>MNGLYEIEYEAKNNSHCQSGCCDTLRRRIWTLPVVQIPSESGTVDSLPTSAMQGTMEERPYLHPPFSSKTHQPTWAISSLSLLSPEPYQKISIPIPSSTRFSAETPSIPPKSWTSLDGVVFSDKNSNTLQTLTLSCFVPSGLCLAGFFEKVPTLLGSMKEDGAFIGPETSKFFLMRLLALVSLILRQCCHLPHC</sequence>
<dbReference type="AlphaFoldDB" id="A0AAV5HGA3"/>
<protein>
    <submittedName>
        <fullName evidence="1">Uncharacterized protein</fullName>
    </submittedName>
</protein>